<dbReference type="InterPro" id="IPR032677">
    <property type="entry name" value="GTP_cyclohydro_II"/>
</dbReference>
<protein>
    <recommendedName>
        <fullName evidence="6">3,4-dihydroxy-2-butanone-4-phosphate synthase</fullName>
        <ecNumber evidence="6">4.1.99.12</ecNumber>
    </recommendedName>
</protein>
<dbReference type="Gene3D" id="3.40.50.10990">
    <property type="entry name" value="GTP cyclohydrolase II"/>
    <property type="match status" value="1"/>
</dbReference>
<dbReference type="PANTHER" id="PTHR21327:SF18">
    <property type="entry name" value="3,4-DIHYDROXY-2-BUTANONE 4-PHOSPHATE SYNTHASE"/>
    <property type="match status" value="1"/>
</dbReference>
<dbReference type="Pfam" id="PF00926">
    <property type="entry name" value="DHBP_synthase"/>
    <property type="match status" value="1"/>
</dbReference>
<evidence type="ECO:0000256" key="1">
    <source>
        <dbReference type="ARBA" id="ARBA00001936"/>
    </source>
</evidence>
<dbReference type="FunFam" id="3.90.870.10:FF:000001">
    <property type="entry name" value="Riboflavin biosynthesis protein RibBA"/>
    <property type="match status" value="1"/>
</dbReference>
<dbReference type="NCBIfam" id="TIGR00506">
    <property type="entry name" value="ribB"/>
    <property type="match status" value="1"/>
</dbReference>
<dbReference type="Pfam" id="PF00925">
    <property type="entry name" value="GTP_cyclohydro2"/>
    <property type="match status" value="1"/>
</dbReference>
<keyword evidence="9" id="KW-0460">Magnesium</keyword>
<keyword evidence="7" id="KW-0686">Riboflavin biosynthesis</keyword>
<name>A0A383WNM9_TETOB</name>
<gene>
    <name evidence="14" type="ORF">BQ4739_LOCUS18620</name>
</gene>
<feature type="compositionally biased region" description="Low complexity" evidence="12">
    <location>
        <begin position="76"/>
        <end position="104"/>
    </location>
</feature>
<keyword evidence="8" id="KW-0479">Metal-binding</keyword>
<dbReference type="GO" id="GO:0046872">
    <property type="term" value="F:metal ion binding"/>
    <property type="evidence" value="ECO:0007669"/>
    <property type="project" value="UniProtKB-KW"/>
</dbReference>
<feature type="compositionally biased region" description="Low complexity" evidence="12">
    <location>
        <begin position="826"/>
        <end position="839"/>
    </location>
</feature>
<dbReference type="Proteomes" id="UP000256970">
    <property type="component" value="Unassembled WGS sequence"/>
</dbReference>
<dbReference type="InterPro" id="IPR029063">
    <property type="entry name" value="SAM-dependent_MTases_sf"/>
</dbReference>
<feature type="region of interest" description="Disordered" evidence="12">
    <location>
        <begin position="826"/>
        <end position="855"/>
    </location>
</feature>
<comment type="similarity">
    <text evidence="5">In the C-terminal section; belongs to the GTP cyclohydrolase II family.</text>
</comment>
<feature type="compositionally biased region" description="Low complexity" evidence="12">
    <location>
        <begin position="52"/>
        <end position="65"/>
    </location>
</feature>
<dbReference type="Gene3D" id="3.90.870.10">
    <property type="entry name" value="DHBP synthase"/>
    <property type="match status" value="1"/>
</dbReference>
<evidence type="ECO:0000256" key="5">
    <source>
        <dbReference type="ARBA" id="ARBA00008976"/>
    </source>
</evidence>
<keyword evidence="15" id="KW-1185">Reference proteome</keyword>
<dbReference type="EC" id="4.1.99.12" evidence="6"/>
<organism evidence="14 15">
    <name type="scientific">Tetradesmus obliquus</name>
    <name type="common">Green alga</name>
    <name type="synonym">Acutodesmus obliquus</name>
    <dbReference type="NCBI Taxonomy" id="3088"/>
    <lineage>
        <taxon>Eukaryota</taxon>
        <taxon>Viridiplantae</taxon>
        <taxon>Chlorophyta</taxon>
        <taxon>core chlorophytes</taxon>
        <taxon>Chlorophyceae</taxon>
        <taxon>CS clade</taxon>
        <taxon>Sphaeropleales</taxon>
        <taxon>Scenedesmaceae</taxon>
        <taxon>Tetradesmus</taxon>
    </lineage>
</organism>
<comment type="similarity">
    <text evidence="4">In the N-terminal section; belongs to the DHBP synthase family.</text>
</comment>
<dbReference type="EMBL" id="FNXT01001315">
    <property type="protein sequence ID" value="SZX78326.1"/>
    <property type="molecule type" value="Genomic_DNA"/>
</dbReference>
<keyword evidence="11" id="KW-0456">Lyase</keyword>
<reference evidence="14 15" key="1">
    <citation type="submission" date="2016-10" db="EMBL/GenBank/DDBJ databases">
        <authorList>
            <person name="Cai Z."/>
        </authorList>
    </citation>
    <scope>NUCLEOTIDE SEQUENCE [LARGE SCALE GENOMIC DNA]</scope>
</reference>
<evidence type="ECO:0000313" key="15">
    <source>
        <dbReference type="Proteomes" id="UP000256970"/>
    </source>
</evidence>
<feature type="region of interest" description="Disordered" evidence="12">
    <location>
        <begin position="730"/>
        <end position="753"/>
    </location>
</feature>
<dbReference type="SUPFAM" id="SSF53335">
    <property type="entry name" value="S-adenosyl-L-methionine-dependent methyltransferases"/>
    <property type="match status" value="1"/>
</dbReference>
<dbReference type="PANTHER" id="PTHR21327">
    <property type="entry name" value="GTP CYCLOHYDROLASE II-RELATED"/>
    <property type="match status" value="1"/>
</dbReference>
<feature type="domain" description="GTP cyclohydrolase II" evidence="13">
    <location>
        <begin position="698"/>
        <end position="895"/>
    </location>
</feature>
<dbReference type="AlphaFoldDB" id="A0A383WNM9"/>
<dbReference type="InterPro" id="IPR017945">
    <property type="entry name" value="DHBP_synth_RibB-like_a/b_dom"/>
</dbReference>
<dbReference type="HAMAP" id="MF_00180">
    <property type="entry name" value="RibB"/>
    <property type="match status" value="1"/>
</dbReference>
<evidence type="ECO:0000256" key="10">
    <source>
        <dbReference type="ARBA" id="ARBA00023211"/>
    </source>
</evidence>
<feature type="region of interest" description="Disordered" evidence="12">
    <location>
        <begin position="51"/>
        <end position="126"/>
    </location>
</feature>
<dbReference type="InterPro" id="IPR036144">
    <property type="entry name" value="RibA-like_sf"/>
</dbReference>
<dbReference type="Gene3D" id="3.40.50.150">
    <property type="entry name" value="Vaccinia Virus protein VP39"/>
    <property type="match status" value="1"/>
</dbReference>
<dbReference type="UniPathway" id="UPA00275"/>
<evidence type="ECO:0000256" key="2">
    <source>
        <dbReference type="ARBA" id="ARBA00001946"/>
    </source>
</evidence>
<feature type="compositionally biased region" description="Basic residues" evidence="12">
    <location>
        <begin position="66"/>
        <end position="75"/>
    </location>
</feature>
<comment type="cofactor">
    <cofactor evidence="1">
        <name>Mn(2+)</name>
        <dbReference type="ChEBI" id="CHEBI:29035"/>
    </cofactor>
</comment>
<sequence>MPRPGAQPWISQAAAVAAGRHNPCCCHANTPRRAAEFALLSPNGRAIAARLGSASSSEHGSTASGKVRRQPRRRPAGPAAAAPTNSAAVAAAAATASPDSATPAVKLPPEVKAKHKRPPGWIAPGPSPAWLQDSAAAAAAAAAADPSLQPGANETLSYLTGDWRIFQLKDGHRWSMDDMMTAYVALQEAAAMNQAAATSSSSTSSSAAAGGHQISAAPGASACISHTLDIGCGIGSVLLMVAWGLRRQHMEQQQQQQQQDQLASYSIRACGVEAQAVSFQLAQRSIRYNLGSTAQQQQVQVINQDLRQPLPWGRCFQLVTGTPPYIPEGAGGRSDRPQKAPCCLETRGGIEDYCSAAAAALAPGGVFVVCGGIQGQPARFKGRRAQLAAAAAGLVVVRQVTVVTREGKPPLFAVYVMRAAEEILQERQYWTQQQQVWLQEQQATVGGDVSGVQQSFEQQVAAGQLEGCSSKQSLYTQLPTRLDEPTPGFDSIASALEDLAAGKFVVVLDDEDRENEGDLIINADKITTEAMAFMVEHTSGVICISMEGKDMERLKLPLMVTSTENDESMYTAFTVTVDLRSGTTTGISAADRAATLRAMADPASHADDFRRPGHIFPLRYRQGGVIVRPGHTEAAVDLARASGSYPAGVLCEIVDRSDGSMARTPLLMQFAKQHDLKIITIADLIRYRLRHEQLLQQVAATQLETRHGSFTAYCFRSVVDGAEHAALVAGGIGSSSSSSSSHSQQQQQQQTPVLARVQMQQHLMDVFGSLHCGQGPFLDQAMAAIAAAGSGVVLYVQGHDSSGPGKGLAAELQAFARSQEACDISSSSAVDASSSSSSSEALDGANRSGQSSSLSVDLRDTAVAAHMLRHLGVSSVRLMTDDADEAQRLRCCGVEAEVVALPASSSSRQQLQALLDASNNGSSSSGGSGSLNGAAPAGVAH</sequence>
<dbReference type="GO" id="GO:0008686">
    <property type="term" value="F:3,4-dihydroxy-2-butanone-4-phosphate synthase activity"/>
    <property type="evidence" value="ECO:0007669"/>
    <property type="project" value="UniProtKB-EC"/>
</dbReference>
<dbReference type="SUPFAM" id="SSF55821">
    <property type="entry name" value="YrdC/RibB"/>
    <property type="match status" value="1"/>
</dbReference>
<keyword evidence="10" id="KW-0464">Manganese</keyword>
<dbReference type="STRING" id="3088.A0A383WNM9"/>
<proteinExistence type="inferred from homology"/>
<comment type="pathway">
    <text evidence="3">Cofactor biosynthesis; riboflavin biosynthesis; 2-hydroxy-3-oxobutyl phosphate from D-ribulose 5-phosphate: step 1/1.</text>
</comment>
<accession>A0A383WNM9</accession>
<evidence type="ECO:0000256" key="12">
    <source>
        <dbReference type="SAM" id="MobiDB-lite"/>
    </source>
</evidence>
<evidence type="ECO:0000256" key="3">
    <source>
        <dbReference type="ARBA" id="ARBA00004904"/>
    </source>
</evidence>
<evidence type="ECO:0000256" key="6">
    <source>
        <dbReference type="ARBA" id="ARBA00012153"/>
    </source>
</evidence>
<comment type="cofactor">
    <cofactor evidence="2">
        <name>Mg(2+)</name>
        <dbReference type="ChEBI" id="CHEBI:18420"/>
    </cofactor>
</comment>
<feature type="compositionally biased region" description="Low complexity" evidence="12">
    <location>
        <begin position="734"/>
        <end position="750"/>
    </location>
</feature>
<dbReference type="InterPro" id="IPR000422">
    <property type="entry name" value="DHBP_synthase_RibB"/>
</dbReference>
<evidence type="ECO:0000256" key="9">
    <source>
        <dbReference type="ARBA" id="ARBA00022842"/>
    </source>
</evidence>
<dbReference type="SUPFAM" id="SSF142695">
    <property type="entry name" value="RibA-like"/>
    <property type="match status" value="1"/>
</dbReference>
<feature type="compositionally biased region" description="Low complexity" evidence="12">
    <location>
        <begin position="931"/>
        <end position="941"/>
    </location>
</feature>
<dbReference type="GO" id="GO:0009231">
    <property type="term" value="P:riboflavin biosynthetic process"/>
    <property type="evidence" value="ECO:0007669"/>
    <property type="project" value="UniProtKB-UniPathway"/>
</dbReference>
<evidence type="ECO:0000256" key="4">
    <source>
        <dbReference type="ARBA" id="ARBA00005520"/>
    </source>
</evidence>
<evidence type="ECO:0000256" key="8">
    <source>
        <dbReference type="ARBA" id="ARBA00022723"/>
    </source>
</evidence>
<evidence type="ECO:0000313" key="14">
    <source>
        <dbReference type="EMBL" id="SZX78326.1"/>
    </source>
</evidence>
<evidence type="ECO:0000256" key="7">
    <source>
        <dbReference type="ARBA" id="ARBA00022619"/>
    </source>
</evidence>
<feature type="region of interest" description="Disordered" evidence="12">
    <location>
        <begin position="916"/>
        <end position="941"/>
    </location>
</feature>
<dbReference type="GO" id="GO:0005829">
    <property type="term" value="C:cytosol"/>
    <property type="evidence" value="ECO:0007669"/>
    <property type="project" value="TreeGrafter"/>
</dbReference>
<evidence type="ECO:0000256" key="11">
    <source>
        <dbReference type="ARBA" id="ARBA00023239"/>
    </source>
</evidence>
<evidence type="ECO:0000259" key="13">
    <source>
        <dbReference type="Pfam" id="PF00925"/>
    </source>
</evidence>